<dbReference type="STRING" id="1618350.UR67_C0001G0051"/>
<feature type="transmembrane region" description="Helical" evidence="1">
    <location>
        <begin position="456"/>
        <end position="475"/>
    </location>
</feature>
<feature type="transmembrane region" description="Helical" evidence="1">
    <location>
        <begin position="12"/>
        <end position="36"/>
    </location>
</feature>
<evidence type="ECO:0000313" key="3">
    <source>
        <dbReference type="Proteomes" id="UP000034581"/>
    </source>
</evidence>
<feature type="transmembrane region" description="Helical" evidence="1">
    <location>
        <begin position="42"/>
        <end position="69"/>
    </location>
</feature>
<keyword evidence="1" id="KW-0812">Transmembrane</keyword>
<dbReference type="AlphaFoldDB" id="A0A0G0ES09"/>
<keyword evidence="1" id="KW-0472">Membrane</keyword>
<reference evidence="2 3" key="1">
    <citation type="journal article" date="2015" name="Nature">
        <title>rRNA introns, odd ribosomes, and small enigmatic genomes across a large radiation of phyla.</title>
        <authorList>
            <person name="Brown C.T."/>
            <person name="Hug L.A."/>
            <person name="Thomas B.C."/>
            <person name="Sharon I."/>
            <person name="Castelle C.J."/>
            <person name="Singh A."/>
            <person name="Wilkins M.J."/>
            <person name="Williams K.H."/>
            <person name="Banfield J.F."/>
        </authorList>
    </citation>
    <scope>NUCLEOTIDE SEQUENCE [LARGE SCALE GENOMIC DNA]</scope>
</reference>
<keyword evidence="1" id="KW-1133">Transmembrane helix</keyword>
<name>A0A0G0ES09_UNCC3</name>
<feature type="transmembrane region" description="Helical" evidence="1">
    <location>
        <begin position="371"/>
        <end position="397"/>
    </location>
</feature>
<gene>
    <name evidence="2" type="ORF">UR67_C0001G0051</name>
</gene>
<evidence type="ECO:0000313" key="2">
    <source>
        <dbReference type="EMBL" id="KKP70142.1"/>
    </source>
</evidence>
<sequence length="500" mass="58803">MNKTIERLEKPIGRGVEITIGVITWLAITSPIWASYFFPNIIAIFILLMTFYWFWKSLNYAFAAIFGFYRIYKDSRIKWIELVKNEKDYQKLRHIILLPNYKELEDKLEITINHILSQTISPLKIGIVLAMEEREAEKGREKARHLIEKYKSKFGDMIATFHPEIVGEVAGKSSNQAWAGKKAKEYFIDKLGWNLDYTTITSCDADSLFPKEYFSCLSYKFLKNEDRYSRFWQGHLTEYSNFKRVILPIKLMCSMNSVLRMGYSLQGDFFIPYSTYSSSLKLIHEAGYWDVNVIPEDWHMYMKAFFHKKGEIKTEAINMTIHGDAIEGINFIDALKNRYIQNRRHAWGVTDIPYFIKEFMRQPKERFLKKLYVLFRIYEVHFLWPTSWFLLTLGINLPTIINPALKETVLGYNFSRISGTILGLSFFFTIFFIVLDRMARPRETQNETFKDKILSLLQWVLMPIISLFATALPGLDAHTRLMMNKKIEYIVAPKGISKKK</sequence>
<comment type="caution">
    <text evidence="2">The sequence shown here is derived from an EMBL/GenBank/DDBJ whole genome shotgun (WGS) entry which is preliminary data.</text>
</comment>
<accession>A0A0G0ES09</accession>
<dbReference type="EMBL" id="LBQB01000001">
    <property type="protein sequence ID" value="KKP70142.1"/>
    <property type="molecule type" value="Genomic_DNA"/>
</dbReference>
<feature type="transmembrane region" description="Helical" evidence="1">
    <location>
        <begin position="417"/>
        <end position="435"/>
    </location>
</feature>
<dbReference type="PANTHER" id="PTHR36851:SF1">
    <property type="entry name" value="GLYCO_TRANS_2-LIKE DOMAIN-CONTAINING PROTEIN"/>
    <property type="match status" value="1"/>
</dbReference>
<dbReference type="Proteomes" id="UP000034581">
    <property type="component" value="Unassembled WGS sequence"/>
</dbReference>
<protein>
    <submittedName>
        <fullName evidence="2">Uncharacterized protein</fullName>
    </submittedName>
</protein>
<organism evidence="2 3">
    <name type="scientific">candidate division CPR3 bacterium GW2011_GWF2_35_18</name>
    <dbReference type="NCBI Taxonomy" id="1618350"/>
    <lineage>
        <taxon>Bacteria</taxon>
        <taxon>Bacteria division CPR3</taxon>
    </lineage>
</organism>
<dbReference type="PANTHER" id="PTHR36851">
    <property type="entry name" value="UNNAMED PRODUCT"/>
    <property type="match status" value="1"/>
</dbReference>
<dbReference type="SUPFAM" id="SSF53448">
    <property type="entry name" value="Nucleotide-diphospho-sugar transferases"/>
    <property type="match status" value="1"/>
</dbReference>
<dbReference type="InterPro" id="IPR029044">
    <property type="entry name" value="Nucleotide-diphossugar_trans"/>
</dbReference>
<proteinExistence type="predicted"/>
<evidence type="ECO:0000256" key="1">
    <source>
        <dbReference type="SAM" id="Phobius"/>
    </source>
</evidence>